<keyword evidence="2 7" id="KW-0699">rRNA-binding</keyword>
<dbReference type="GO" id="GO:0015935">
    <property type="term" value="C:small ribosomal subunit"/>
    <property type="evidence" value="ECO:0007669"/>
    <property type="project" value="TreeGrafter"/>
</dbReference>
<dbReference type="Proteomes" id="UP000034344">
    <property type="component" value="Unassembled WGS sequence"/>
</dbReference>
<dbReference type="GO" id="GO:0003735">
    <property type="term" value="F:structural constituent of ribosome"/>
    <property type="evidence" value="ECO:0007669"/>
    <property type="project" value="InterPro"/>
</dbReference>
<dbReference type="Gene3D" id="4.10.910.10">
    <property type="entry name" value="30s ribosomal protein s13, domain 2"/>
    <property type="match status" value="1"/>
</dbReference>
<keyword evidence="4 7" id="KW-0689">Ribosomal protein</keyword>
<dbReference type="FunFam" id="1.10.8.50:FF:000001">
    <property type="entry name" value="30S ribosomal protein S13"/>
    <property type="match status" value="1"/>
</dbReference>
<evidence type="ECO:0000256" key="5">
    <source>
        <dbReference type="ARBA" id="ARBA00023274"/>
    </source>
</evidence>
<dbReference type="GO" id="GO:0019843">
    <property type="term" value="F:rRNA binding"/>
    <property type="evidence" value="ECO:0007669"/>
    <property type="project" value="UniProtKB-UniRule"/>
</dbReference>
<dbReference type="InterPro" id="IPR019980">
    <property type="entry name" value="Ribosomal_uS13_bac-type"/>
</dbReference>
<evidence type="ECO:0000256" key="3">
    <source>
        <dbReference type="ARBA" id="ARBA00022884"/>
    </source>
</evidence>
<keyword evidence="5 7" id="KW-0687">Ribonucleoprotein</keyword>
<name>A0A0G0E9J2_9BACT</name>
<dbReference type="PANTHER" id="PTHR10871:SF1">
    <property type="entry name" value="SMALL RIBOSOMAL SUBUNIT PROTEIN US13M"/>
    <property type="match status" value="1"/>
</dbReference>
<protein>
    <recommendedName>
        <fullName evidence="6 7">Small ribosomal subunit protein uS13</fullName>
    </recommendedName>
</protein>
<dbReference type="Gene3D" id="1.10.8.50">
    <property type="match status" value="1"/>
</dbReference>
<comment type="caution">
    <text evidence="9">The sequence shown here is derived from an EMBL/GenBank/DDBJ whole genome shotgun (WGS) entry which is preliminary data.</text>
</comment>
<evidence type="ECO:0000256" key="6">
    <source>
        <dbReference type="ARBA" id="ARBA00035166"/>
    </source>
</evidence>
<sequence>MARLFGIILPDNKRIEYALTLLYGLGWTTSGKVLTTAGIDKNRKVKDLTEEEVKKITLIIDKEYKVEGDLKENINENIKRLKEISSYRGIRHIRGLPVRGQRTRSNARTKRGKRKTVGALRKEVWAKMEQGKTSAEAAKPAAK</sequence>
<dbReference type="GO" id="GO:0005829">
    <property type="term" value="C:cytosol"/>
    <property type="evidence" value="ECO:0007669"/>
    <property type="project" value="TreeGrafter"/>
</dbReference>
<dbReference type="InterPro" id="IPR001892">
    <property type="entry name" value="Ribosomal_uS13"/>
</dbReference>
<keyword evidence="7" id="KW-0820">tRNA-binding</keyword>
<reference evidence="9 10" key="1">
    <citation type="journal article" date="2015" name="Nature">
        <title>rRNA introns, odd ribosomes, and small enigmatic genomes across a large radiation of phyla.</title>
        <authorList>
            <person name="Brown C.T."/>
            <person name="Hug L.A."/>
            <person name="Thomas B.C."/>
            <person name="Sharon I."/>
            <person name="Castelle C.J."/>
            <person name="Singh A."/>
            <person name="Wilkins M.J."/>
            <person name="Williams K.H."/>
            <person name="Banfield J.F."/>
        </authorList>
    </citation>
    <scope>NUCLEOTIDE SEQUENCE [LARGE SCALE GENOMIC DNA]</scope>
</reference>
<comment type="function">
    <text evidence="7">Located at the top of the head of the 30S subunit, it contacts several helices of the 16S rRNA. In the 70S ribosome it contacts the 23S rRNA (bridge B1a) and protein L5 of the 50S subunit (bridge B1b), connecting the 2 subunits; these bridges are implicated in subunit movement. Contacts the tRNAs in the A and P-sites.</text>
</comment>
<dbReference type="InterPro" id="IPR018269">
    <property type="entry name" value="Ribosomal_uS13_CS"/>
</dbReference>
<evidence type="ECO:0000256" key="4">
    <source>
        <dbReference type="ARBA" id="ARBA00022980"/>
    </source>
</evidence>
<dbReference type="PANTHER" id="PTHR10871">
    <property type="entry name" value="30S RIBOSOMAL PROTEIN S13/40S RIBOSOMAL PROTEIN S18"/>
    <property type="match status" value="1"/>
</dbReference>
<dbReference type="GO" id="GO:0006412">
    <property type="term" value="P:translation"/>
    <property type="evidence" value="ECO:0007669"/>
    <property type="project" value="UniProtKB-UniRule"/>
</dbReference>
<dbReference type="EMBL" id="LBRS01000001">
    <property type="protein sequence ID" value="KKQ02162.1"/>
    <property type="molecule type" value="Genomic_DNA"/>
</dbReference>
<dbReference type="InterPro" id="IPR010979">
    <property type="entry name" value="Ribosomal_uS13-like_H2TH"/>
</dbReference>
<proteinExistence type="inferred from homology"/>
<evidence type="ECO:0000256" key="2">
    <source>
        <dbReference type="ARBA" id="ARBA00022730"/>
    </source>
</evidence>
<organism evidence="9 10">
    <name type="scientific">Candidatus Roizmanbacteria bacterium GW2011_GWA2_36_23</name>
    <dbReference type="NCBI Taxonomy" id="1618480"/>
    <lineage>
        <taxon>Bacteria</taxon>
        <taxon>Candidatus Roizmaniibacteriota</taxon>
    </lineage>
</organism>
<dbReference type="InterPro" id="IPR027437">
    <property type="entry name" value="Rbsml_uS13_C"/>
</dbReference>
<dbReference type="PROSITE" id="PS00646">
    <property type="entry name" value="RIBOSOMAL_S13_1"/>
    <property type="match status" value="1"/>
</dbReference>
<dbReference type="PROSITE" id="PS50159">
    <property type="entry name" value="RIBOSOMAL_S13_2"/>
    <property type="match status" value="1"/>
</dbReference>
<gene>
    <name evidence="7" type="primary">rpsM</name>
    <name evidence="9" type="ORF">US11_C0001G0121</name>
</gene>
<evidence type="ECO:0000256" key="7">
    <source>
        <dbReference type="HAMAP-Rule" id="MF_01315"/>
    </source>
</evidence>
<dbReference type="PATRIC" id="fig|1618480.3.peg.129"/>
<dbReference type="PIRSF" id="PIRSF002134">
    <property type="entry name" value="Ribosomal_S13"/>
    <property type="match status" value="1"/>
</dbReference>
<dbReference type="HAMAP" id="MF_01315">
    <property type="entry name" value="Ribosomal_uS13"/>
    <property type="match status" value="1"/>
</dbReference>
<evidence type="ECO:0000256" key="8">
    <source>
        <dbReference type="RuleBase" id="RU003830"/>
    </source>
</evidence>
<dbReference type="AlphaFoldDB" id="A0A0G0E9J2"/>
<evidence type="ECO:0000313" key="10">
    <source>
        <dbReference type="Proteomes" id="UP000034344"/>
    </source>
</evidence>
<dbReference type="GO" id="GO:0000049">
    <property type="term" value="F:tRNA binding"/>
    <property type="evidence" value="ECO:0007669"/>
    <property type="project" value="UniProtKB-UniRule"/>
</dbReference>
<comment type="similarity">
    <text evidence="1 7 8">Belongs to the universal ribosomal protein uS13 family.</text>
</comment>
<keyword evidence="3 7" id="KW-0694">RNA-binding</keyword>
<dbReference type="Pfam" id="PF00416">
    <property type="entry name" value="Ribosomal_S13"/>
    <property type="match status" value="1"/>
</dbReference>
<dbReference type="NCBIfam" id="TIGR03631">
    <property type="entry name" value="uS13_bact"/>
    <property type="match status" value="1"/>
</dbReference>
<accession>A0A0G0E9J2</accession>
<comment type="subunit">
    <text evidence="7">Part of the 30S ribosomal subunit. Forms a loose heterodimer with protein S19. Forms two bridges to the 50S subunit in the 70S ribosome.</text>
</comment>
<evidence type="ECO:0000256" key="1">
    <source>
        <dbReference type="ARBA" id="ARBA00008080"/>
    </source>
</evidence>
<evidence type="ECO:0000313" key="9">
    <source>
        <dbReference type="EMBL" id="KKQ02162.1"/>
    </source>
</evidence>
<dbReference type="SUPFAM" id="SSF46946">
    <property type="entry name" value="S13-like H2TH domain"/>
    <property type="match status" value="1"/>
</dbReference>
<dbReference type="STRING" id="1618480.US11_C0001G0121"/>